<name>A0A225DFB3_9BACT</name>
<keyword evidence="3" id="KW-1185">Reference proteome</keyword>
<dbReference type="GO" id="GO:0006629">
    <property type="term" value="P:lipid metabolic process"/>
    <property type="evidence" value="ECO:0007669"/>
    <property type="project" value="InterPro"/>
</dbReference>
<sequence length="255" mass="28325">MQAAPPDRAVTPLTRTHAHNDYEHARPLLDALDQGFCSVEADIWLSQDKLLVAHTPLGIRTGRTLQALYLDPLRERAKANGGKVYPSGPPFHLLIDVKTDAKKTYAELTKVLQGYADILTVVRDGKLEAKAVTVVISGNCDRDAITKQQVRYAAIDGHPSDLDSDAPAALVPWVSASWASQFKWNGTGSMPDAERTKLKAYVAKAHKDKRLVRFWATPDRPEVWRELLTADADLINTDRLADLRAFLVKKDVRKP</sequence>
<organism evidence="2 3">
    <name type="scientific">Fimbriiglobus ruber</name>
    <dbReference type="NCBI Taxonomy" id="1908690"/>
    <lineage>
        <taxon>Bacteria</taxon>
        <taxon>Pseudomonadati</taxon>
        <taxon>Planctomycetota</taxon>
        <taxon>Planctomycetia</taxon>
        <taxon>Gemmatales</taxon>
        <taxon>Gemmataceae</taxon>
        <taxon>Fimbriiglobus</taxon>
    </lineage>
</organism>
<dbReference type="PANTHER" id="PTHR31571:SF1">
    <property type="entry name" value="ALTERED INHERITANCE OF MITOCHONDRIA PROTEIN 6"/>
    <property type="match status" value="1"/>
</dbReference>
<dbReference type="InterPro" id="IPR017946">
    <property type="entry name" value="PLC-like_Pdiesterase_TIM-brl"/>
</dbReference>
<dbReference type="Gene3D" id="3.20.20.190">
    <property type="entry name" value="Phosphatidylinositol (PI) phosphodiesterase"/>
    <property type="match status" value="1"/>
</dbReference>
<dbReference type="PANTHER" id="PTHR31571">
    <property type="entry name" value="ALTERED INHERITANCE OF MITOCHONDRIA PROTEIN 6"/>
    <property type="match status" value="1"/>
</dbReference>
<evidence type="ECO:0000313" key="3">
    <source>
        <dbReference type="Proteomes" id="UP000214646"/>
    </source>
</evidence>
<reference evidence="3" key="1">
    <citation type="submission" date="2017-06" db="EMBL/GenBank/DDBJ databases">
        <title>Genome analysis of Fimbriiglobus ruber SP5, the first member of the order Planctomycetales with confirmed chitinolytic capability.</title>
        <authorList>
            <person name="Ravin N.V."/>
            <person name="Rakitin A.L."/>
            <person name="Ivanova A.A."/>
            <person name="Beletsky A.V."/>
            <person name="Kulichevskaya I.S."/>
            <person name="Mardanov A.V."/>
            <person name="Dedysh S.N."/>
        </authorList>
    </citation>
    <scope>NUCLEOTIDE SEQUENCE [LARGE SCALE GENOMIC DNA]</scope>
    <source>
        <strain evidence="3">SP5</strain>
    </source>
</reference>
<protein>
    <recommendedName>
        <fullName evidence="1">Altered inheritance of mitochondria protein 6</fullName>
    </recommendedName>
</protein>
<dbReference type="SUPFAM" id="SSF51695">
    <property type="entry name" value="PLC-like phosphodiesterases"/>
    <property type="match status" value="1"/>
</dbReference>
<dbReference type="CDD" id="cd08577">
    <property type="entry name" value="PI-PLCc_GDPD_SF_unchar3"/>
    <property type="match status" value="1"/>
</dbReference>
<dbReference type="AlphaFoldDB" id="A0A225DFB3"/>
<accession>A0A225DFB3</accession>
<dbReference type="EMBL" id="NIDE01000008">
    <property type="protein sequence ID" value="OWK40251.1"/>
    <property type="molecule type" value="Genomic_DNA"/>
</dbReference>
<comment type="caution">
    <text evidence="2">The sequence shown here is derived from an EMBL/GenBank/DDBJ whole genome shotgun (WGS) entry which is preliminary data.</text>
</comment>
<proteinExistence type="predicted"/>
<evidence type="ECO:0000313" key="2">
    <source>
        <dbReference type="EMBL" id="OWK40251.1"/>
    </source>
</evidence>
<dbReference type="Proteomes" id="UP000214646">
    <property type="component" value="Unassembled WGS sequence"/>
</dbReference>
<dbReference type="InterPro" id="IPR051236">
    <property type="entry name" value="HAT_RTT109-like"/>
</dbReference>
<dbReference type="InterPro" id="IPR039559">
    <property type="entry name" value="AIM6_PI-PLC-like_dom"/>
</dbReference>
<dbReference type="GO" id="GO:0008081">
    <property type="term" value="F:phosphoric diester hydrolase activity"/>
    <property type="evidence" value="ECO:0007669"/>
    <property type="project" value="InterPro"/>
</dbReference>
<evidence type="ECO:0000256" key="1">
    <source>
        <dbReference type="ARBA" id="ARBA00014286"/>
    </source>
</evidence>
<dbReference type="Pfam" id="PF13653">
    <property type="entry name" value="GDPD_2"/>
    <property type="match status" value="1"/>
</dbReference>
<gene>
    <name evidence="2" type="ORF">FRUB_05170</name>
</gene>